<sequence>MGVKPISLISLLSLIVLIIPIIIINTKLKININKKIINSIIRMSIQLSLVGAYLQYIFNINNGIINVIYLFIMITVATISAIRSSKLYLKKFLFPVFMALIIPQAVVLTFFNVFVTRLNYLLDARYLIPIGGMLLGNSLNSNIVGLNNFYSNIRKNEKEYFYTLSLGASRLQALSKYFREAILSSINPILANMATIGIVSLPGMMTGQILGGSLPVEAIRYQIAIMISIFVTIYFSVLLSLLFTINKSFDEYEVLRKDIFTH</sequence>
<accession>A0A919RZH6</accession>
<keyword evidence="3 6" id="KW-0812">Transmembrane</keyword>
<comment type="subcellular location">
    <subcellularLocation>
        <location evidence="1">Membrane</location>
        <topology evidence="1">Multi-pass membrane protein</topology>
    </subcellularLocation>
</comment>
<feature type="transmembrane region" description="Helical" evidence="6">
    <location>
        <begin position="221"/>
        <end position="243"/>
    </location>
</feature>
<dbReference type="InterPro" id="IPR005226">
    <property type="entry name" value="UPF0014_fam"/>
</dbReference>
<organism evidence="7 8">
    <name type="scientific">Clostridium polyendosporum</name>
    <dbReference type="NCBI Taxonomy" id="69208"/>
    <lineage>
        <taxon>Bacteria</taxon>
        <taxon>Bacillati</taxon>
        <taxon>Bacillota</taxon>
        <taxon>Clostridia</taxon>
        <taxon>Eubacteriales</taxon>
        <taxon>Clostridiaceae</taxon>
        <taxon>Clostridium</taxon>
    </lineage>
</organism>
<dbReference type="AlphaFoldDB" id="A0A919RZH6"/>
<feature type="transmembrane region" description="Helical" evidence="6">
    <location>
        <begin position="6"/>
        <end position="24"/>
    </location>
</feature>
<comment type="similarity">
    <text evidence="2">Belongs to the UPF0014 family.</text>
</comment>
<evidence type="ECO:0000256" key="6">
    <source>
        <dbReference type="SAM" id="Phobius"/>
    </source>
</evidence>
<dbReference type="PANTHER" id="PTHR30028:SF0">
    <property type="entry name" value="PROTEIN ALUMINUM SENSITIVE 3"/>
    <property type="match status" value="1"/>
</dbReference>
<dbReference type="EMBL" id="BOPZ01000008">
    <property type="protein sequence ID" value="GIM28654.1"/>
    <property type="molecule type" value="Genomic_DNA"/>
</dbReference>
<reference evidence="7" key="1">
    <citation type="submission" date="2021-03" db="EMBL/GenBank/DDBJ databases">
        <title>Taxonomic study of Clostridium polyendosporum from meadow-gley soil under rice.</title>
        <authorList>
            <person name="Kobayashi H."/>
            <person name="Tanizawa Y."/>
            <person name="Yagura M."/>
        </authorList>
    </citation>
    <scope>NUCLEOTIDE SEQUENCE</scope>
    <source>
        <strain evidence="7">JCM 30710</strain>
    </source>
</reference>
<dbReference type="SUPFAM" id="SSF82866">
    <property type="entry name" value="Multidrug efflux transporter AcrB transmembrane domain"/>
    <property type="match status" value="1"/>
</dbReference>
<keyword evidence="5 6" id="KW-0472">Membrane</keyword>
<dbReference type="Proteomes" id="UP000679179">
    <property type="component" value="Unassembled WGS sequence"/>
</dbReference>
<keyword evidence="8" id="KW-1185">Reference proteome</keyword>
<feature type="transmembrane region" description="Helical" evidence="6">
    <location>
        <begin position="126"/>
        <end position="150"/>
    </location>
</feature>
<evidence type="ECO:0000256" key="5">
    <source>
        <dbReference type="ARBA" id="ARBA00023136"/>
    </source>
</evidence>
<evidence type="ECO:0000313" key="7">
    <source>
        <dbReference type="EMBL" id="GIM28654.1"/>
    </source>
</evidence>
<feature type="transmembrane region" description="Helical" evidence="6">
    <location>
        <begin position="36"/>
        <end position="58"/>
    </location>
</feature>
<evidence type="ECO:0000313" key="8">
    <source>
        <dbReference type="Proteomes" id="UP000679179"/>
    </source>
</evidence>
<protein>
    <submittedName>
        <fullName evidence="7">ABC transporter permease</fullName>
    </submittedName>
</protein>
<evidence type="ECO:0000256" key="4">
    <source>
        <dbReference type="ARBA" id="ARBA00022989"/>
    </source>
</evidence>
<dbReference type="PANTHER" id="PTHR30028">
    <property type="entry name" value="UPF0014 INNER MEMBRANE PROTEIN YBBM-RELATED"/>
    <property type="match status" value="1"/>
</dbReference>
<keyword evidence="4 6" id="KW-1133">Transmembrane helix</keyword>
<evidence type="ECO:0000256" key="2">
    <source>
        <dbReference type="ARBA" id="ARBA00005268"/>
    </source>
</evidence>
<feature type="transmembrane region" description="Helical" evidence="6">
    <location>
        <begin position="181"/>
        <end position="201"/>
    </location>
</feature>
<dbReference type="RefSeq" id="WP_212903378.1">
    <property type="nucleotide sequence ID" value="NZ_BOPZ01000008.1"/>
</dbReference>
<comment type="caution">
    <text evidence="7">The sequence shown here is derived from an EMBL/GenBank/DDBJ whole genome shotgun (WGS) entry which is preliminary data.</text>
</comment>
<proteinExistence type="inferred from homology"/>
<name>A0A919RZH6_9CLOT</name>
<evidence type="ECO:0000256" key="1">
    <source>
        <dbReference type="ARBA" id="ARBA00004141"/>
    </source>
</evidence>
<gene>
    <name evidence="7" type="primary">ybbM</name>
    <name evidence="7" type="ORF">CPJCM30710_13200</name>
</gene>
<dbReference type="Pfam" id="PF03649">
    <property type="entry name" value="UPF0014"/>
    <property type="match status" value="1"/>
</dbReference>
<dbReference type="GO" id="GO:0005886">
    <property type="term" value="C:plasma membrane"/>
    <property type="evidence" value="ECO:0007669"/>
    <property type="project" value="TreeGrafter"/>
</dbReference>
<feature type="transmembrane region" description="Helical" evidence="6">
    <location>
        <begin position="94"/>
        <end position="114"/>
    </location>
</feature>
<evidence type="ECO:0000256" key="3">
    <source>
        <dbReference type="ARBA" id="ARBA00022692"/>
    </source>
</evidence>
<feature type="transmembrane region" description="Helical" evidence="6">
    <location>
        <begin position="64"/>
        <end position="82"/>
    </location>
</feature>